<organism evidence="3 4">
    <name type="scientific">Algimonas ampicilliniresistens</name>
    <dbReference type="NCBI Taxonomy" id="1298735"/>
    <lineage>
        <taxon>Bacteria</taxon>
        <taxon>Pseudomonadati</taxon>
        <taxon>Pseudomonadota</taxon>
        <taxon>Alphaproteobacteria</taxon>
        <taxon>Maricaulales</taxon>
        <taxon>Robiginitomaculaceae</taxon>
        <taxon>Algimonas</taxon>
    </lineage>
</organism>
<gene>
    <name evidence="3" type="ORF">GCM10007853_19420</name>
</gene>
<dbReference type="Pfam" id="PF12146">
    <property type="entry name" value="Hydrolase_4"/>
    <property type="match status" value="1"/>
</dbReference>
<name>A0ABQ5VB77_9PROT</name>
<dbReference type="EMBL" id="BSNK01000002">
    <property type="protein sequence ID" value="GLQ24068.1"/>
    <property type="molecule type" value="Genomic_DNA"/>
</dbReference>
<evidence type="ECO:0000313" key="3">
    <source>
        <dbReference type="EMBL" id="GLQ24068.1"/>
    </source>
</evidence>
<sequence>MLAACSAETSVSASNDTDAADPVQAEAATPIAKAERDLFVNGLAGTFLGAGDNAPVVLIVPGSGPTDRDGNSAQGIRTNAYRQLAEGLNAEGISSLRVDKRGMYASFEAGDPNAVTVDLYAQDYRDWVALLREETGRDCVYLLGHSEGGTMVSATAAQYSDGICGLILLAAPGRPYADLLREQLQANPANAPILAQALPAIASLEAGETVDPSGFHPGLQGLFNPAVQGFLISVFAIDPAELVREAGLPTLVVQGVNDIQVSVADAERLADAGGTLTLLPGVNHVLKTSPEDRAGNLATYGNPDLPLADTVIPSIVDFIEN</sequence>
<keyword evidence="3" id="KW-0378">Hydrolase</keyword>
<accession>A0ABQ5VB77</accession>
<reference evidence="3" key="2">
    <citation type="submission" date="2023-01" db="EMBL/GenBank/DDBJ databases">
        <title>Draft genome sequence of Algimonas ampicilliniresistens strain NBRC 108219.</title>
        <authorList>
            <person name="Sun Q."/>
            <person name="Mori K."/>
        </authorList>
    </citation>
    <scope>NUCLEOTIDE SEQUENCE</scope>
    <source>
        <strain evidence="3">NBRC 108219</strain>
    </source>
</reference>
<protein>
    <submittedName>
        <fullName evidence="3">Alpha/beta hydrolase</fullName>
    </submittedName>
</protein>
<reference evidence="3" key="1">
    <citation type="journal article" date="2014" name="Int. J. Syst. Evol. Microbiol.">
        <title>Complete genome of a new Firmicutes species belonging to the dominant human colonic microbiota ('Ruminococcus bicirculans') reveals two chromosomes and a selective capacity to utilize plant glucans.</title>
        <authorList>
            <consortium name="NISC Comparative Sequencing Program"/>
            <person name="Wegmann U."/>
            <person name="Louis P."/>
            <person name="Goesmann A."/>
            <person name="Henrissat B."/>
            <person name="Duncan S.H."/>
            <person name="Flint H.J."/>
        </authorList>
    </citation>
    <scope>NUCLEOTIDE SEQUENCE</scope>
    <source>
        <strain evidence="3">NBRC 108219</strain>
    </source>
</reference>
<dbReference type="SUPFAM" id="SSF53474">
    <property type="entry name" value="alpha/beta-Hydrolases"/>
    <property type="match status" value="1"/>
</dbReference>
<evidence type="ECO:0000313" key="4">
    <source>
        <dbReference type="Proteomes" id="UP001161391"/>
    </source>
</evidence>
<dbReference type="InterPro" id="IPR029058">
    <property type="entry name" value="AB_hydrolase_fold"/>
</dbReference>
<evidence type="ECO:0000259" key="2">
    <source>
        <dbReference type="Pfam" id="PF12146"/>
    </source>
</evidence>
<proteinExistence type="predicted"/>
<dbReference type="InterPro" id="IPR022742">
    <property type="entry name" value="Hydrolase_4"/>
</dbReference>
<dbReference type="PANTHER" id="PTHR43265">
    <property type="entry name" value="ESTERASE ESTD"/>
    <property type="match status" value="1"/>
</dbReference>
<feature type="domain" description="Serine aminopeptidase S33" evidence="2">
    <location>
        <begin position="79"/>
        <end position="179"/>
    </location>
</feature>
<dbReference type="Gene3D" id="3.40.50.1820">
    <property type="entry name" value="alpha/beta hydrolase"/>
    <property type="match status" value="1"/>
</dbReference>
<dbReference type="GO" id="GO:0016787">
    <property type="term" value="F:hydrolase activity"/>
    <property type="evidence" value="ECO:0007669"/>
    <property type="project" value="UniProtKB-KW"/>
</dbReference>
<comment type="caution">
    <text evidence="3">The sequence shown here is derived from an EMBL/GenBank/DDBJ whole genome shotgun (WGS) entry which is preliminary data.</text>
</comment>
<feature type="region of interest" description="Disordered" evidence="1">
    <location>
        <begin position="1"/>
        <end position="22"/>
    </location>
</feature>
<feature type="compositionally biased region" description="Polar residues" evidence="1">
    <location>
        <begin position="7"/>
        <end position="17"/>
    </location>
</feature>
<dbReference type="InterPro" id="IPR053145">
    <property type="entry name" value="AB_hydrolase_Est10"/>
</dbReference>
<dbReference type="PANTHER" id="PTHR43265:SF1">
    <property type="entry name" value="ESTERASE ESTD"/>
    <property type="match status" value="1"/>
</dbReference>
<evidence type="ECO:0000256" key="1">
    <source>
        <dbReference type="SAM" id="MobiDB-lite"/>
    </source>
</evidence>
<dbReference type="Proteomes" id="UP001161391">
    <property type="component" value="Unassembled WGS sequence"/>
</dbReference>
<keyword evidence="4" id="KW-1185">Reference proteome</keyword>